<evidence type="ECO:0000256" key="5">
    <source>
        <dbReference type="ARBA" id="ARBA00033748"/>
    </source>
</evidence>
<name>A0A367XUY5_9MICO</name>
<dbReference type="AlphaFoldDB" id="A0A367XUY5"/>
<dbReference type="CDD" id="cd01095">
    <property type="entry name" value="Nitrilotriacetate_monoxgenase"/>
    <property type="match status" value="1"/>
</dbReference>
<evidence type="ECO:0000256" key="6">
    <source>
        <dbReference type="PIRSR" id="PIRSR000337-1"/>
    </source>
</evidence>
<reference evidence="8 9" key="1">
    <citation type="submission" date="2018-07" db="EMBL/GenBank/DDBJ databases">
        <title>Microbacterium endoborsara sp. nov., a novel actinobacterium isolated from Borszczowia aralocaspica.</title>
        <authorList>
            <person name="An D."/>
        </authorList>
    </citation>
    <scope>NUCLEOTIDE SEQUENCE [LARGE SCALE GENOMIC DNA]</scope>
    <source>
        <strain evidence="8 9">C1.15228</strain>
    </source>
</reference>
<dbReference type="InterPro" id="IPR036661">
    <property type="entry name" value="Luciferase-like_sf"/>
</dbReference>
<protein>
    <submittedName>
        <fullName evidence="8">FMN-dependent monooxygenase</fullName>
    </submittedName>
</protein>
<feature type="domain" description="Luciferase-like" evidence="7">
    <location>
        <begin position="25"/>
        <end position="382"/>
    </location>
</feature>
<keyword evidence="2 6" id="KW-0288">FMN</keyword>
<dbReference type="Gene3D" id="3.20.20.30">
    <property type="entry name" value="Luciferase-like domain"/>
    <property type="match status" value="1"/>
</dbReference>
<feature type="binding site" evidence="6">
    <location>
        <position position="218"/>
    </location>
    <ligand>
        <name>FMN</name>
        <dbReference type="ChEBI" id="CHEBI:58210"/>
    </ligand>
</feature>
<dbReference type="PIRSF" id="PIRSF000337">
    <property type="entry name" value="NTA_MOA"/>
    <property type="match status" value="1"/>
</dbReference>
<dbReference type="PANTHER" id="PTHR30011:SF16">
    <property type="entry name" value="C2H2 FINGER DOMAIN TRANSCRIPTION FACTOR (EUROFUNG)-RELATED"/>
    <property type="match status" value="1"/>
</dbReference>
<dbReference type="GO" id="GO:0016705">
    <property type="term" value="F:oxidoreductase activity, acting on paired donors, with incorporation or reduction of molecular oxygen"/>
    <property type="evidence" value="ECO:0007669"/>
    <property type="project" value="InterPro"/>
</dbReference>
<sequence length="432" mass="46897">MPRHVRLNLFAHAVGHHSAAWRVPGSGVDRLGDIAYWESLARTAERGKLDAIFLADGQSLSIDAARRGPVWHLEPITVLTAIARATERVGLVTTVSSTFWDPFHAARLLASLDHISRGRAGINVVTSMTDEEARNHSMPALPGHDERYATAHEFIEIVQGLWDSWPLEAITADPRGAYVDASRLRPIDHRGASFEVAGPLNVPRTPQGRPVLFQAGASEPGRDLAARYAEGIYAVAWDLESALAYRADIRSRAGAAGRDPDGIAVMPGLVTYLASSEAEARRKQRELNERLPVADALQQLSSFVGTDTSGWDLDAPVPPLPPLEEFTGPKGRYATVLRIIESRRPTVRELLGYLAAGGGHATFVGTPESVADEIERWVDAGAADGFNLMPPTLPGGIDDIVDHLVPVLQARGRFRREYDTTTLRGHLGLPTV</sequence>
<evidence type="ECO:0000256" key="4">
    <source>
        <dbReference type="ARBA" id="ARBA00023033"/>
    </source>
</evidence>
<evidence type="ECO:0000313" key="8">
    <source>
        <dbReference type="EMBL" id="RCK57030.1"/>
    </source>
</evidence>
<keyword evidence="4 8" id="KW-0503">Monooxygenase</keyword>
<organism evidence="8 9">
    <name type="scientific">Microbacterium sorbitolivorans</name>
    <dbReference type="NCBI Taxonomy" id="1867410"/>
    <lineage>
        <taxon>Bacteria</taxon>
        <taxon>Bacillati</taxon>
        <taxon>Actinomycetota</taxon>
        <taxon>Actinomycetes</taxon>
        <taxon>Micrococcales</taxon>
        <taxon>Microbacteriaceae</taxon>
        <taxon>Microbacterium</taxon>
    </lineage>
</organism>
<dbReference type="RefSeq" id="WP_114118470.1">
    <property type="nucleotide sequence ID" value="NZ_BMHU01000005.1"/>
</dbReference>
<keyword evidence="3" id="KW-0560">Oxidoreductase</keyword>
<dbReference type="InterPro" id="IPR051260">
    <property type="entry name" value="Diverse_substr_monoxygenases"/>
</dbReference>
<dbReference type="EMBL" id="QORO01000005">
    <property type="protein sequence ID" value="RCK57030.1"/>
    <property type="molecule type" value="Genomic_DNA"/>
</dbReference>
<evidence type="ECO:0000313" key="9">
    <source>
        <dbReference type="Proteomes" id="UP000253508"/>
    </source>
</evidence>
<feature type="binding site" evidence="6">
    <location>
        <position position="148"/>
    </location>
    <ligand>
        <name>FMN</name>
        <dbReference type="ChEBI" id="CHEBI:58210"/>
    </ligand>
</feature>
<evidence type="ECO:0000256" key="2">
    <source>
        <dbReference type="ARBA" id="ARBA00022643"/>
    </source>
</evidence>
<keyword evidence="1 6" id="KW-0285">Flavoprotein</keyword>
<dbReference type="OrthoDB" id="3265338at2"/>
<dbReference type="InterPro" id="IPR011251">
    <property type="entry name" value="Luciferase-like_dom"/>
</dbReference>
<dbReference type="Pfam" id="PF00296">
    <property type="entry name" value="Bac_luciferase"/>
    <property type="match status" value="1"/>
</dbReference>
<evidence type="ECO:0000259" key="7">
    <source>
        <dbReference type="Pfam" id="PF00296"/>
    </source>
</evidence>
<keyword evidence="9" id="KW-1185">Reference proteome</keyword>
<comment type="caution">
    <text evidence="8">The sequence shown here is derived from an EMBL/GenBank/DDBJ whole genome shotgun (WGS) entry which is preliminary data.</text>
</comment>
<dbReference type="GO" id="GO:0004497">
    <property type="term" value="F:monooxygenase activity"/>
    <property type="evidence" value="ECO:0007669"/>
    <property type="project" value="UniProtKB-KW"/>
</dbReference>
<dbReference type="Proteomes" id="UP000253508">
    <property type="component" value="Unassembled WGS sequence"/>
</dbReference>
<gene>
    <name evidence="8" type="ORF">DTO57_11975</name>
</gene>
<feature type="binding site" evidence="6">
    <location>
        <position position="144"/>
    </location>
    <ligand>
        <name>FMN</name>
        <dbReference type="ChEBI" id="CHEBI:58210"/>
    </ligand>
</feature>
<feature type="binding site" evidence="6">
    <location>
        <position position="56"/>
    </location>
    <ligand>
        <name>FMN</name>
        <dbReference type="ChEBI" id="CHEBI:58210"/>
    </ligand>
</feature>
<comment type="similarity">
    <text evidence="5">Belongs to the NtaA/SnaA/DszA monooxygenase family.</text>
</comment>
<dbReference type="NCBIfam" id="TIGR03860">
    <property type="entry name" value="FMN_nitrolo"/>
    <property type="match status" value="1"/>
</dbReference>
<dbReference type="SUPFAM" id="SSF51679">
    <property type="entry name" value="Bacterial luciferase-like"/>
    <property type="match status" value="1"/>
</dbReference>
<evidence type="ECO:0000256" key="3">
    <source>
        <dbReference type="ARBA" id="ARBA00023002"/>
    </source>
</evidence>
<feature type="binding site" evidence="6">
    <location>
        <position position="94"/>
    </location>
    <ligand>
        <name>FMN</name>
        <dbReference type="ChEBI" id="CHEBI:58210"/>
    </ligand>
</feature>
<evidence type="ECO:0000256" key="1">
    <source>
        <dbReference type="ARBA" id="ARBA00022630"/>
    </source>
</evidence>
<proteinExistence type="inferred from homology"/>
<dbReference type="InterPro" id="IPR016215">
    <property type="entry name" value="NTA_MOA"/>
</dbReference>
<accession>A0A367XUY5</accession>
<dbReference type="PANTHER" id="PTHR30011">
    <property type="entry name" value="ALKANESULFONATE MONOOXYGENASE-RELATED"/>
    <property type="match status" value="1"/>
</dbReference>